<name>A0A8J6TH19_9CHLR</name>
<proteinExistence type="predicted"/>
<dbReference type="Proteomes" id="UP000614469">
    <property type="component" value="Unassembled WGS sequence"/>
</dbReference>
<reference evidence="1 2" key="1">
    <citation type="submission" date="2020-08" db="EMBL/GenBank/DDBJ databases">
        <title>Bridging the membrane lipid divide: bacteria of the FCB group superphylum have the potential to synthesize archaeal ether lipids.</title>
        <authorList>
            <person name="Villanueva L."/>
            <person name="Von Meijenfeldt F.A.B."/>
            <person name="Westbye A.B."/>
            <person name="Yadav S."/>
            <person name="Hopmans E.C."/>
            <person name="Dutilh B.E."/>
            <person name="Sinninghe Damste J.S."/>
        </authorList>
    </citation>
    <scope>NUCLEOTIDE SEQUENCE [LARGE SCALE GENOMIC DNA]</scope>
    <source>
        <strain evidence="1">NIOZ-UU36</strain>
    </source>
</reference>
<protein>
    <submittedName>
        <fullName evidence="1">Uncharacterized protein</fullName>
    </submittedName>
</protein>
<gene>
    <name evidence="1" type="ORF">H8E29_02345</name>
</gene>
<organism evidence="1 2">
    <name type="scientific">Candidatus Desulfolinea nitratireducens</name>
    <dbReference type="NCBI Taxonomy" id="2841698"/>
    <lineage>
        <taxon>Bacteria</taxon>
        <taxon>Bacillati</taxon>
        <taxon>Chloroflexota</taxon>
        <taxon>Anaerolineae</taxon>
        <taxon>Anaerolineales</taxon>
        <taxon>Anaerolineales incertae sedis</taxon>
        <taxon>Candidatus Desulfolinea</taxon>
    </lineage>
</organism>
<dbReference type="AlphaFoldDB" id="A0A8J6TH19"/>
<comment type="caution">
    <text evidence="1">The sequence shown here is derived from an EMBL/GenBank/DDBJ whole genome shotgun (WGS) entry which is preliminary data.</text>
</comment>
<sequence length="78" mass="8948">MPLSNDDEIIQIIEDFAHDLGDNIDIDDYLPFLVRLLKEIELDAVHGHKDNFSAFHRVLNDLGGEIQERLNSGKWTDS</sequence>
<evidence type="ECO:0000313" key="1">
    <source>
        <dbReference type="EMBL" id="MBC8334080.1"/>
    </source>
</evidence>
<evidence type="ECO:0000313" key="2">
    <source>
        <dbReference type="Proteomes" id="UP000614469"/>
    </source>
</evidence>
<accession>A0A8J6TH19</accession>
<dbReference type="EMBL" id="JACNJN010000044">
    <property type="protein sequence ID" value="MBC8334080.1"/>
    <property type="molecule type" value="Genomic_DNA"/>
</dbReference>